<reference evidence="1 2" key="1">
    <citation type="journal article" date="2016" name="Nat. Commun.">
        <title>Thousands of microbial genomes shed light on interconnected biogeochemical processes in an aquifer system.</title>
        <authorList>
            <person name="Anantharaman K."/>
            <person name="Brown C.T."/>
            <person name="Hug L.A."/>
            <person name="Sharon I."/>
            <person name="Castelle C.J."/>
            <person name="Probst A.J."/>
            <person name="Thomas B.C."/>
            <person name="Singh A."/>
            <person name="Wilkins M.J."/>
            <person name="Karaoz U."/>
            <person name="Brodie E.L."/>
            <person name="Williams K.H."/>
            <person name="Hubbard S.S."/>
            <person name="Banfield J.F."/>
        </authorList>
    </citation>
    <scope>NUCLEOTIDE SEQUENCE [LARGE SCALE GENOMIC DNA]</scope>
</reference>
<accession>A0A1F5PXN7</accession>
<sequence length="342" mass="39051">MYADTALKKYHKYFAPFLTPSQTKRLFTRLERVSCNIAPINPATGNTQTSVRWKLDKANPNYASEKECREIFTALVEDLLGFLGVKKFKARGYLQTYSDKNIAKEDVSSFLNTSSRIGSLELPIDYKRPLREDGKHTKDNIYWFSPFTKIVNLRNWVGNENIVTKIQVKSYLTDRRQTGDYQTNREIRWETHPKSPQYASRGDCMLIEAKLLAQISIFVGAPDLPVDLIEVVEEVLGSKFVKDSFKCPISGKPIFFNEFYEKVASPVHGRSGFQVGHLNPLASTGRHIASNTSWITDLGNRVQGESSLEQITNDIFFMANFHKERQSLDWSEVESIAKKTQS</sequence>
<evidence type="ECO:0000313" key="2">
    <source>
        <dbReference type="Proteomes" id="UP000177281"/>
    </source>
</evidence>
<comment type="caution">
    <text evidence="1">The sequence shown here is derived from an EMBL/GenBank/DDBJ whole genome shotgun (WGS) entry which is preliminary data.</text>
</comment>
<proteinExistence type="predicted"/>
<dbReference type="EMBL" id="MFFB01000011">
    <property type="protein sequence ID" value="OGE94698.1"/>
    <property type="molecule type" value="Genomic_DNA"/>
</dbReference>
<protein>
    <submittedName>
        <fullName evidence="1">Uncharacterized protein</fullName>
    </submittedName>
</protein>
<evidence type="ECO:0000313" key="1">
    <source>
        <dbReference type="EMBL" id="OGE94698.1"/>
    </source>
</evidence>
<dbReference type="AlphaFoldDB" id="A0A1F5PXN7"/>
<gene>
    <name evidence="1" type="ORF">A3B10_04695</name>
</gene>
<name>A0A1F5PXN7_9BACT</name>
<dbReference type="Proteomes" id="UP000177281">
    <property type="component" value="Unassembled WGS sequence"/>
</dbReference>
<organism evidence="1 2">
    <name type="scientific">Candidatus Doudnabacteria bacterium RIFCSPLOWO2_01_FULL_44_21</name>
    <dbReference type="NCBI Taxonomy" id="1817841"/>
    <lineage>
        <taxon>Bacteria</taxon>
        <taxon>Candidatus Doudnaibacteriota</taxon>
    </lineage>
</organism>